<gene>
    <name evidence="1" type="ORF">FAZ95_02335</name>
</gene>
<evidence type="ECO:0000313" key="1">
    <source>
        <dbReference type="EMBL" id="QCP48128.1"/>
    </source>
</evidence>
<proteinExistence type="predicted"/>
<name>A0A4P8IHK1_9BURK</name>
<dbReference type="Proteomes" id="UP000298656">
    <property type="component" value="Chromosome 1"/>
</dbReference>
<reference evidence="1 2" key="1">
    <citation type="submission" date="2019-05" db="EMBL/GenBank/DDBJ databases">
        <title>Burkholderia sp. DHOD12, isolated from subtropical forest soil.</title>
        <authorList>
            <person name="Gao Z.-H."/>
            <person name="Qiu L.-H."/>
        </authorList>
    </citation>
    <scope>NUCLEOTIDE SEQUENCE [LARGE SCALE GENOMIC DNA]</scope>
    <source>
        <strain evidence="1 2">DHOD12</strain>
    </source>
</reference>
<dbReference type="OrthoDB" id="9030847at2"/>
<dbReference type="AlphaFoldDB" id="A0A4P8IHK1"/>
<dbReference type="KEGG" id="tvl:FAZ95_02335"/>
<organism evidence="1 2">
    <name type="scientific">Trinickia violacea</name>
    <dbReference type="NCBI Taxonomy" id="2571746"/>
    <lineage>
        <taxon>Bacteria</taxon>
        <taxon>Pseudomonadati</taxon>
        <taxon>Pseudomonadota</taxon>
        <taxon>Betaproteobacteria</taxon>
        <taxon>Burkholderiales</taxon>
        <taxon>Burkholderiaceae</taxon>
        <taxon>Trinickia</taxon>
    </lineage>
</organism>
<dbReference type="EMBL" id="CP040077">
    <property type="protein sequence ID" value="QCP48128.1"/>
    <property type="molecule type" value="Genomic_DNA"/>
</dbReference>
<keyword evidence="2" id="KW-1185">Reference proteome</keyword>
<evidence type="ECO:0000313" key="2">
    <source>
        <dbReference type="Proteomes" id="UP000298656"/>
    </source>
</evidence>
<protein>
    <submittedName>
        <fullName evidence="1">Uncharacterized protein</fullName>
    </submittedName>
</protein>
<sequence>MLIQIGARSIVRLGHFRPVKRTDGNGRYFSAGLRSMVSLVRRVVCGRRRVERLADSAGASQQRCAAVGLAIRPNGIRPNADDYRL</sequence>
<accession>A0A4P8IHK1</accession>